<keyword evidence="3" id="KW-1185">Reference proteome</keyword>
<reference evidence="3" key="1">
    <citation type="journal article" date="2019" name="Int. J. Syst. Evol. Microbiol.">
        <title>The Global Catalogue of Microorganisms (GCM) 10K type strain sequencing project: providing services to taxonomists for standard genome sequencing and annotation.</title>
        <authorList>
            <consortium name="The Broad Institute Genomics Platform"/>
            <consortium name="The Broad Institute Genome Sequencing Center for Infectious Disease"/>
            <person name="Wu L."/>
            <person name="Ma J."/>
        </authorList>
    </citation>
    <scope>NUCLEOTIDE SEQUENCE [LARGE SCALE GENOMIC DNA]</scope>
    <source>
        <strain evidence="3">JCM 16374</strain>
    </source>
</reference>
<dbReference type="EMBL" id="BAAARK010000004">
    <property type="protein sequence ID" value="GAA2653130.1"/>
    <property type="molecule type" value="Genomic_DNA"/>
</dbReference>
<name>A0ABP6DV76_9ACTN</name>
<feature type="compositionally biased region" description="Basic and acidic residues" evidence="1">
    <location>
        <begin position="198"/>
        <end position="213"/>
    </location>
</feature>
<feature type="region of interest" description="Disordered" evidence="1">
    <location>
        <begin position="356"/>
        <end position="394"/>
    </location>
</feature>
<dbReference type="Pfam" id="PF19379">
    <property type="entry name" value="DUF5954"/>
    <property type="match status" value="1"/>
</dbReference>
<dbReference type="Proteomes" id="UP001500994">
    <property type="component" value="Unassembled WGS sequence"/>
</dbReference>
<organism evidence="2 3">
    <name type="scientific">Streptomyces lunalinharesii</name>
    <dbReference type="NCBI Taxonomy" id="333384"/>
    <lineage>
        <taxon>Bacteria</taxon>
        <taxon>Bacillati</taxon>
        <taxon>Actinomycetota</taxon>
        <taxon>Actinomycetes</taxon>
        <taxon>Kitasatosporales</taxon>
        <taxon>Streptomycetaceae</taxon>
        <taxon>Streptomyces</taxon>
    </lineage>
</organism>
<feature type="region of interest" description="Disordered" evidence="1">
    <location>
        <begin position="190"/>
        <end position="219"/>
    </location>
</feature>
<sequence length="394" mass="44020">MLPIPSLSRLLHDLPRCRDGNTFPHIHPQVCGTSTVPAESATRADHNALMTDDWKRQIDRLHRELVRRDDPTEWVVEADAVDASRRYPDLALRGPVFGVAVRPSVDPPQDTERTGDWRLLKPVADDTPQGARDTLNSHLWFTAKDDTDDPAVRRELLAAVARLEHEPLDDLTVCGARYRIVRGDEFVRTGRAGLEPPRPTDPEPADRTWEGRSDPPSPDLDFVLVPGRETSPMAAAMKVALQGFAYPGEGFPTAVREESERARTHYPDVVLLPVGFGVAERRSGGWQPRGALMPTPHAARRLLADAMVEFWPGLYEFSDAEREQYARAAEEFKAAGRANDVRVGERAFQICRIERMVRTGPNGPEPPRPSDVDDYGPTQIHPTMDEDGTLHYDS</sequence>
<accession>A0ABP6DV76</accession>
<evidence type="ECO:0008006" key="4">
    <source>
        <dbReference type="Google" id="ProtNLM"/>
    </source>
</evidence>
<gene>
    <name evidence="2" type="ORF">GCM10009864_17350</name>
</gene>
<evidence type="ECO:0000313" key="3">
    <source>
        <dbReference type="Proteomes" id="UP001500994"/>
    </source>
</evidence>
<evidence type="ECO:0000313" key="2">
    <source>
        <dbReference type="EMBL" id="GAA2653130.1"/>
    </source>
</evidence>
<evidence type="ECO:0000256" key="1">
    <source>
        <dbReference type="SAM" id="MobiDB-lite"/>
    </source>
</evidence>
<proteinExistence type="predicted"/>
<protein>
    <recommendedName>
        <fullName evidence="4">LigA protein</fullName>
    </recommendedName>
</protein>
<dbReference type="InterPro" id="IPR045998">
    <property type="entry name" value="DUF5954"/>
</dbReference>
<comment type="caution">
    <text evidence="2">The sequence shown here is derived from an EMBL/GenBank/DDBJ whole genome shotgun (WGS) entry which is preliminary data.</text>
</comment>